<keyword evidence="10" id="KW-1185">Reference proteome</keyword>
<feature type="transmembrane region" description="Helical" evidence="7">
    <location>
        <begin position="143"/>
        <end position="163"/>
    </location>
</feature>
<evidence type="ECO:0000256" key="6">
    <source>
        <dbReference type="ARBA" id="ARBA00023136"/>
    </source>
</evidence>
<accession>A0ABT3RPF5</accession>
<dbReference type="RefSeq" id="WP_266055619.1">
    <property type="nucleotide sequence ID" value="NZ_JAPFQN010000003.1"/>
</dbReference>
<name>A0ABT3RPF5_9BACT</name>
<gene>
    <name evidence="9" type="ORF">OO013_05170</name>
</gene>
<evidence type="ECO:0000256" key="7">
    <source>
        <dbReference type="RuleBase" id="RU367016"/>
    </source>
</evidence>
<evidence type="ECO:0000256" key="5">
    <source>
        <dbReference type="ARBA" id="ARBA00022989"/>
    </source>
</evidence>
<evidence type="ECO:0000256" key="1">
    <source>
        <dbReference type="ARBA" id="ARBA00004651"/>
    </source>
</evidence>
<evidence type="ECO:0000256" key="3">
    <source>
        <dbReference type="ARBA" id="ARBA00022475"/>
    </source>
</evidence>
<dbReference type="Proteomes" id="UP001209885">
    <property type="component" value="Unassembled WGS sequence"/>
</dbReference>
<dbReference type="Pfam" id="PF09335">
    <property type="entry name" value="VTT_dom"/>
    <property type="match status" value="1"/>
</dbReference>
<evidence type="ECO:0000256" key="4">
    <source>
        <dbReference type="ARBA" id="ARBA00022692"/>
    </source>
</evidence>
<feature type="transmembrane region" description="Helical" evidence="7">
    <location>
        <begin position="56"/>
        <end position="80"/>
    </location>
</feature>
<evidence type="ECO:0000256" key="2">
    <source>
        <dbReference type="ARBA" id="ARBA00010792"/>
    </source>
</evidence>
<dbReference type="PANTHER" id="PTHR30353:SF0">
    <property type="entry name" value="TRANSMEMBRANE PROTEIN"/>
    <property type="match status" value="1"/>
</dbReference>
<comment type="subcellular location">
    <subcellularLocation>
        <location evidence="1 7">Cell membrane</location>
        <topology evidence="1 7">Multi-pass membrane protein</topology>
    </subcellularLocation>
</comment>
<keyword evidence="5 7" id="KW-1133">Transmembrane helix</keyword>
<keyword evidence="3 7" id="KW-1003">Cell membrane</keyword>
<protein>
    <submittedName>
        <fullName evidence="9">VTT domain-containing protein</fullName>
    </submittedName>
</protein>
<organism evidence="9 10">
    <name type="scientific">Mangrovivirga halotolerans</name>
    <dbReference type="NCBI Taxonomy" id="2993936"/>
    <lineage>
        <taxon>Bacteria</taxon>
        <taxon>Pseudomonadati</taxon>
        <taxon>Bacteroidota</taxon>
        <taxon>Cytophagia</taxon>
        <taxon>Cytophagales</taxon>
        <taxon>Mangrovivirgaceae</taxon>
        <taxon>Mangrovivirga</taxon>
    </lineage>
</organism>
<feature type="transmembrane region" description="Helical" evidence="7">
    <location>
        <begin position="12"/>
        <end position="36"/>
    </location>
</feature>
<feature type="transmembrane region" description="Helical" evidence="7">
    <location>
        <begin position="175"/>
        <end position="196"/>
    </location>
</feature>
<dbReference type="EMBL" id="JAPFQN010000003">
    <property type="protein sequence ID" value="MCX2743244.1"/>
    <property type="molecule type" value="Genomic_DNA"/>
</dbReference>
<reference evidence="9 10" key="1">
    <citation type="submission" date="2022-11" db="EMBL/GenBank/DDBJ databases">
        <title>The characterization of three novel Bacteroidetes species and genomic analysis of their roles in tidal elemental geochemical cycles.</title>
        <authorList>
            <person name="Ma K."/>
        </authorList>
    </citation>
    <scope>NUCLEOTIDE SEQUENCE [LARGE SCALE GENOMIC DNA]</scope>
    <source>
        <strain evidence="9 10">M17</strain>
    </source>
</reference>
<feature type="domain" description="VTT" evidence="8">
    <location>
        <begin position="38"/>
        <end position="163"/>
    </location>
</feature>
<sequence>MPDIFNNEELIQWGGLAIVIGLTYVETGFLIGLVVPGGETLIFTTGVLASTGVFDISVYWIIPILIVSACLGDMTGYFIGRKLGPRLYKMDDRWYFKKRYLERAEEFYKDKGAMALILGRFVPVIRTMNPLLSGAGRIRSKYFLLYVVIGVTIYISALVLLGYFLGGQFPSIQDYLGYILPALVLLLISPVVVKYFRSKKKKKKKDSE</sequence>
<keyword evidence="6 7" id="KW-0472">Membrane</keyword>
<proteinExistence type="inferred from homology"/>
<dbReference type="InterPro" id="IPR032818">
    <property type="entry name" value="DedA-like"/>
</dbReference>
<evidence type="ECO:0000259" key="8">
    <source>
        <dbReference type="Pfam" id="PF09335"/>
    </source>
</evidence>
<evidence type="ECO:0000313" key="10">
    <source>
        <dbReference type="Proteomes" id="UP001209885"/>
    </source>
</evidence>
<dbReference type="InterPro" id="IPR032816">
    <property type="entry name" value="VTT_dom"/>
</dbReference>
<comment type="similarity">
    <text evidence="2 7">Belongs to the DedA family.</text>
</comment>
<dbReference type="PANTHER" id="PTHR30353">
    <property type="entry name" value="INNER MEMBRANE PROTEIN DEDA-RELATED"/>
    <property type="match status" value="1"/>
</dbReference>
<comment type="caution">
    <text evidence="9">The sequence shown here is derived from an EMBL/GenBank/DDBJ whole genome shotgun (WGS) entry which is preliminary data.</text>
</comment>
<keyword evidence="4 7" id="KW-0812">Transmembrane</keyword>
<evidence type="ECO:0000313" key="9">
    <source>
        <dbReference type="EMBL" id="MCX2743244.1"/>
    </source>
</evidence>